<dbReference type="Gene3D" id="1.10.10.60">
    <property type="entry name" value="Homeodomain-like"/>
    <property type="match status" value="2"/>
</dbReference>
<keyword evidence="1" id="KW-0805">Transcription regulation</keyword>
<dbReference type="InterPro" id="IPR009057">
    <property type="entry name" value="Homeodomain-like_sf"/>
</dbReference>
<evidence type="ECO:0000256" key="3">
    <source>
        <dbReference type="ARBA" id="ARBA00023163"/>
    </source>
</evidence>
<dbReference type="SUPFAM" id="SSF46689">
    <property type="entry name" value="Homeodomain-like"/>
    <property type="match status" value="2"/>
</dbReference>
<keyword evidence="7" id="KW-1185">Reference proteome</keyword>
<evidence type="ECO:0000259" key="4">
    <source>
        <dbReference type="PROSITE" id="PS01124"/>
    </source>
</evidence>
<evidence type="ECO:0000313" key="5">
    <source>
        <dbReference type="EMBL" id="NMD87439.1"/>
    </source>
</evidence>
<dbReference type="OrthoDB" id="6670788at2"/>
<dbReference type="Proteomes" id="UP000576225">
    <property type="component" value="Unassembled WGS sequence"/>
</dbReference>
<dbReference type="InterPro" id="IPR018060">
    <property type="entry name" value="HTH_AraC"/>
</dbReference>
<dbReference type="EMBL" id="QEKH01000001">
    <property type="protein sequence ID" value="PVY46003.1"/>
    <property type="molecule type" value="Genomic_DNA"/>
</dbReference>
<dbReference type="Proteomes" id="UP000245959">
    <property type="component" value="Unassembled WGS sequence"/>
</dbReference>
<proteinExistence type="predicted"/>
<dbReference type="GeneID" id="78293734"/>
<name>A0A2U1BBH4_9BACT</name>
<evidence type="ECO:0000256" key="2">
    <source>
        <dbReference type="ARBA" id="ARBA00023125"/>
    </source>
</evidence>
<evidence type="ECO:0000313" key="6">
    <source>
        <dbReference type="EMBL" id="PVY46003.1"/>
    </source>
</evidence>
<dbReference type="PROSITE" id="PS00041">
    <property type="entry name" value="HTH_ARAC_FAMILY_1"/>
    <property type="match status" value="1"/>
</dbReference>
<evidence type="ECO:0000313" key="7">
    <source>
        <dbReference type="Proteomes" id="UP000245959"/>
    </source>
</evidence>
<gene>
    <name evidence="6" type="ORF">C8D82_101202</name>
    <name evidence="5" type="ORF">HF882_12675</name>
</gene>
<dbReference type="AlphaFoldDB" id="A0A2U1BBH4"/>
<organism evidence="6 7">
    <name type="scientific">Victivallis vadensis</name>
    <dbReference type="NCBI Taxonomy" id="172901"/>
    <lineage>
        <taxon>Bacteria</taxon>
        <taxon>Pseudomonadati</taxon>
        <taxon>Lentisphaerota</taxon>
        <taxon>Lentisphaeria</taxon>
        <taxon>Victivallales</taxon>
        <taxon>Victivallaceae</taxon>
        <taxon>Victivallis</taxon>
    </lineage>
</organism>
<reference evidence="6 7" key="1">
    <citation type="submission" date="2018-04" db="EMBL/GenBank/DDBJ databases">
        <title>Genomic Encyclopedia of Type Strains, Phase IV (KMG-IV): sequencing the most valuable type-strain genomes for metagenomic binning, comparative biology and taxonomic classification.</title>
        <authorList>
            <person name="Goeker M."/>
        </authorList>
    </citation>
    <scope>NUCLEOTIDE SEQUENCE [LARGE SCALE GENOMIC DNA]</scope>
    <source>
        <strain evidence="6 7">DSM 14823</strain>
    </source>
</reference>
<reference evidence="5 8" key="2">
    <citation type="submission" date="2020-04" db="EMBL/GenBank/DDBJ databases">
        <authorList>
            <person name="Hitch T.C.A."/>
            <person name="Wylensek D."/>
            <person name="Clavel T."/>
        </authorList>
    </citation>
    <scope>NUCLEOTIDE SEQUENCE [LARGE SCALE GENOMIC DNA]</scope>
    <source>
        <strain evidence="5 8">COR2-253-APC-1A</strain>
    </source>
</reference>
<dbReference type="GO" id="GO:0003700">
    <property type="term" value="F:DNA-binding transcription factor activity"/>
    <property type="evidence" value="ECO:0007669"/>
    <property type="project" value="InterPro"/>
</dbReference>
<evidence type="ECO:0000313" key="8">
    <source>
        <dbReference type="Proteomes" id="UP000576225"/>
    </source>
</evidence>
<protein>
    <submittedName>
        <fullName evidence="6">Helix-turn-helix protein</fullName>
    </submittedName>
    <submittedName>
        <fullName evidence="5">Helix-turn-helix transcriptional regulator</fullName>
    </submittedName>
</protein>
<feature type="domain" description="HTH araC/xylS-type" evidence="4">
    <location>
        <begin position="190"/>
        <end position="288"/>
    </location>
</feature>
<dbReference type="PANTHER" id="PTHR46796">
    <property type="entry name" value="HTH-TYPE TRANSCRIPTIONAL ACTIVATOR RHAS-RELATED"/>
    <property type="match status" value="1"/>
</dbReference>
<dbReference type="RefSeq" id="WP_116882393.1">
    <property type="nucleotide sequence ID" value="NZ_CABMMC010000248.1"/>
</dbReference>
<evidence type="ECO:0000256" key="1">
    <source>
        <dbReference type="ARBA" id="ARBA00023015"/>
    </source>
</evidence>
<keyword evidence="2" id="KW-0238">DNA-binding</keyword>
<keyword evidence="3" id="KW-0804">Transcription</keyword>
<dbReference type="SMART" id="SM00342">
    <property type="entry name" value="HTH_ARAC"/>
    <property type="match status" value="1"/>
</dbReference>
<dbReference type="PANTHER" id="PTHR46796:SF13">
    <property type="entry name" value="HTH-TYPE TRANSCRIPTIONAL ACTIVATOR RHAS"/>
    <property type="match status" value="1"/>
</dbReference>
<dbReference type="InterPro" id="IPR018062">
    <property type="entry name" value="HTH_AraC-typ_CS"/>
</dbReference>
<dbReference type="PROSITE" id="PS01124">
    <property type="entry name" value="HTH_ARAC_FAMILY_2"/>
    <property type="match status" value="1"/>
</dbReference>
<dbReference type="GO" id="GO:0043565">
    <property type="term" value="F:sequence-specific DNA binding"/>
    <property type="evidence" value="ECO:0007669"/>
    <property type="project" value="InterPro"/>
</dbReference>
<dbReference type="EMBL" id="JABAEW010000024">
    <property type="protein sequence ID" value="NMD87439.1"/>
    <property type="molecule type" value="Genomic_DNA"/>
</dbReference>
<accession>A0A2U1BBH4</accession>
<sequence>MQNRNDSYFKVYKTTALQMSDFTNSMQLYVYEHAVVDLSDRYWRGQSDVNSHCSIFLTTCRNAEVQCGGEPITLKPYCFYFLPSQLRLTLVRHDHARLYHTLFRMNSWSGLDLWHLLKPHAVELNEYPPELLEKYLACARTENTPAPHDNAAISGELGLMAILYELLSLIWKAGKWELPLHNPDTLDRIERVVNFIENNPERNHPVPELARLACMSREHFTLEFRKIIGMPPARYQTERKLQQIRLLLLRDTQTLGELAERFGFSNAFHLSRVFKQHFGIAPKFFRQRRSLF</sequence>
<dbReference type="Pfam" id="PF12833">
    <property type="entry name" value="HTH_18"/>
    <property type="match status" value="1"/>
</dbReference>
<dbReference type="InterPro" id="IPR050204">
    <property type="entry name" value="AraC_XylS_family_regulators"/>
</dbReference>
<comment type="caution">
    <text evidence="6">The sequence shown here is derived from an EMBL/GenBank/DDBJ whole genome shotgun (WGS) entry which is preliminary data.</text>
</comment>